<gene>
    <name evidence="3" type="ORF">ABID28_001504</name>
</gene>
<dbReference type="Pfam" id="PF00571">
    <property type="entry name" value="CBS"/>
    <property type="match status" value="1"/>
</dbReference>
<keyword evidence="1" id="KW-0129">CBS domain</keyword>
<evidence type="ECO:0000313" key="3">
    <source>
        <dbReference type="EMBL" id="MET3634843.1"/>
    </source>
</evidence>
<sequence length="71" mass="8181">MIAKEFEDFLTGQLDTYLIPADQLAIFVDTHHIDHVMLLLANNGYSRVPVITNDKKYVGTISMSDIMNYRY</sequence>
<dbReference type="SUPFAM" id="SSF54631">
    <property type="entry name" value="CBS-domain pair"/>
    <property type="match status" value="1"/>
</dbReference>
<dbReference type="EMBL" id="JBEPLN010000028">
    <property type="protein sequence ID" value="MET3634843.1"/>
    <property type="molecule type" value="Genomic_DNA"/>
</dbReference>
<proteinExistence type="predicted"/>
<comment type="caution">
    <text evidence="3">The sequence shown here is derived from an EMBL/GenBank/DDBJ whole genome shotgun (WGS) entry which is preliminary data.</text>
</comment>
<evidence type="ECO:0000313" key="4">
    <source>
        <dbReference type="Proteomes" id="UP001549037"/>
    </source>
</evidence>
<name>A0ABV2JGG2_9STRE</name>
<evidence type="ECO:0000259" key="2">
    <source>
        <dbReference type="PROSITE" id="PS51371"/>
    </source>
</evidence>
<keyword evidence="4" id="KW-1185">Reference proteome</keyword>
<accession>A0ABV2JGG2</accession>
<dbReference type="PROSITE" id="PS51371">
    <property type="entry name" value="CBS"/>
    <property type="match status" value="1"/>
</dbReference>
<reference evidence="3 4" key="1">
    <citation type="submission" date="2024-06" db="EMBL/GenBank/DDBJ databases">
        <title>Genomic Encyclopedia of Type Strains, Phase IV (KMG-IV): sequencing the most valuable type-strain genomes for metagenomic binning, comparative biology and taxonomic classification.</title>
        <authorList>
            <person name="Goeker M."/>
        </authorList>
    </citation>
    <scope>NUCLEOTIDE SEQUENCE [LARGE SCALE GENOMIC DNA]</scope>
    <source>
        <strain evidence="3 4">DSM 28302</strain>
    </source>
</reference>
<dbReference type="Gene3D" id="3.10.580.10">
    <property type="entry name" value="CBS-domain"/>
    <property type="match status" value="1"/>
</dbReference>
<protein>
    <submittedName>
        <fullName evidence="3">Transcriptional regulator</fullName>
    </submittedName>
</protein>
<organism evidence="3 4">
    <name type="scientific">Streptococcus porcorum</name>
    <dbReference type="NCBI Taxonomy" id="701526"/>
    <lineage>
        <taxon>Bacteria</taxon>
        <taxon>Bacillati</taxon>
        <taxon>Bacillota</taxon>
        <taxon>Bacilli</taxon>
        <taxon>Lactobacillales</taxon>
        <taxon>Streptococcaceae</taxon>
        <taxon>Streptococcus</taxon>
    </lineage>
</organism>
<evidence type="ECO:0000256" key="1">
    <source>
        <dbReference type="PROSITE-ProRule" id="PRU00703"/>
    </source>
</evidence>
<dbReference type="InterPro" id="IPR000644">
    <property type="entry name" value="CBS_dom"/>
</dbReference>
<dbReference type="Proteomes" id="UP001549037">
    <property type="component" value="Unassembled WGS sequence"/>
</dbReference>
<feature type="domain" description="CBS" evidence="2">
    <location>
        <begin position="18"/>
        <end position="71"/>
    </location>
</feature>
<dbReference type="InterPro" id="IPR046342">
    <property type="entry name" value="CBS_dom_sf"/>
</dbReference>